<protein>
    <submittedName>
        <fullName evidence="3 4">Heat shock protein</fullName>
    </submittedName>
</protein>
<evidence type="ECO:0000313" key="6">
    <source>
        <dbReference type="Proteomes" id="UP000182800"/>
    </source>
</evidence>
<dbReference type="AlphaFoldDB" id="A0A0P7XP17"/>
<dbReference type="PANTHER" id="PTHR35535:SF1">
    <property type="entry name" value="HEAT SHOCK PROTEIN HSLJ"/>
    <property type="match status" value="1"/>
</dbReference>
<keyword evidence="3" id="KW-0346">Stress response</keyword>
<evidence type="ECO:0000313" key="5">
    <source>
        <dbReference type="Proteomes" id="UP000050497"/>
    </source>
</evidence>
<evidence type="ECO:0000259" key="2">
    <source>
        <dbReference type="Pfam" id="PF03724"/>
    </source>
</evidence>
<evidence type="ECO:0000256" key="1">
    <source>
        <dbReference type="SAM" id="SignalP"/>
    </source>
</evidence>
<dbReference type="STRING" id="1653334.GA0071312_3039"/>
<keyword evidence="1" id="KW-0732">Signal</keyword>
<dbReference type="EMBL" id="LJSX01000032">
    <property type="protein sequence ID" value="KPQ09221.1"/>
    <property type="molecule type" value="Genomic_DNA"/>
</dbReference>
<dbReference type="RefSeq" id="WP_074445630.1">
    <property type="nucleotide sequence ID" value="NZ_FMBM01000002.1"/>
</dbReference>
<organism evidence="3 5">
    <name type="scientific">Saliniramus fredricksonii</name>
    <dbReference type="NCBI Taxonomy" id="1653334"/>
    <lineage>
        <taxon>Bacteria</taxon>
        <taxon>Pseudomonadati</taxon>
        <taxon>Pseudomonadota</taxon>
        <taxon>Alphaproteobacteria</taxon>
        <taxon>Hyphomicrobiales</taxon>
        <taxon>Salinarimonadaceae</taxon>
        <taxon>Saliniramus</taxon>
    </lineage>
</organism>
<dbReference type="Proteomes" id="UP000182800">
    <property type="component" value="Unassembled WGS sequence"/>
</dbReference>
<comment type="caution">
    <text evidence="3">The sequence shown here is derived from an EMBL/GenBank/DDBJ whole genome shotgun (WGS) entry which is preliminary data.</text>
</comment>
<name>A0A0P7XP17_9HYPH</name>
<dbReference type="Gene3D" id="2.40.128.270">
    <property type="match status" value="1"/>
</dbReference>
<reference evidence="3 5" key="1">
    <citation type="submission" date="2015-09" db="EMBL/GenBank/DDBJ databases">
        <title>Identification and resolution of microdiversity through metagenomic sequencing of parallel consortia.</title>
        <authorList>
            <person name="Nelson W.C."/>
            <person name="Romine M.F."/>
            <person name="Lindemann S.R."/>
        </authorList>
    </citation>
    <scope>NUCLEOTIDE SEQUENCE [LARGE SCALE GENOMIC DNA]</scope>
    <source>
        <strain evidence="3">HL-109</strain>
    </source>
</reference>
<dbReference type="InterPro" id="IPR053147">
    <property type="entry name" value="Hsp_HslJ-like"/>
</dbReference>
<dbReference type="Proteomes" id="UP000050497">
    <property type="component" value="Unassembled WGS sequence"/>
</dbReference>
<dbReference type="InterPro" id="IPR005184">
    <property type="entry name" value="DUF306_Meta_HslJ"/>
</dbReference>
<dbReference type="EMBL" id="FMBM01000002">
    <property type="protein sequence ID" value="SCC82064.1"/>
    <property type="molecule type" value="Genomic_DNA"/>
</dbReference>
<feature type="signal peptide" evidence="1">
    <location>
        <begin position="1"/>
        <end position="26"/>
    </location>
</feature>
<dbReference type="Pfam" id="PF03724">
    <property type="entry name" value="META"/>
    <property type="match status" value="1"/>
</dbReference>
<dbReference type="PANTHER" id="PTHR35535">
    <property type="entry name" value="HEAT SHOCK PROTEIN HSLJ"/>
    <property type="match status" value="1"/>
</dbReference>
<keyword evidence="6" id="KW-1185">Reference proteome</keyword>
<accession>A0A0P7XP17</accession>
<dbReference type="InterPro" id="IPR038670">
    <property type="entry name" value="HslJ-like_sf"/>
</dbReference>
<proteinExistence type="predicted"/>
<feature type="domain" description="DUF306" evidence="2">
    <location>
        <begin position="49"/>
        <end position="147"/>
    </location>
</feature>
<reference evidence="4 6" key="2">
    <citation type="submission" date="2016-08" db="EMBL/GenBank/DDBJ databases">
        <authorList>
            <person name="Varghese N."/>
            <person name="Submissions Spin"/>
        </authorList>
    </citation>
    <scope>NUCLEOTIDE SEQUENCE [LARGE SCALE GENOMIC DNA]</scope>
    <source>
        <strain evidence="4 6">HL-109</strain>
    </source>
</reference>
<feature type="chain" id="PRO_5006145538" evidence="1">
    <location>
        <begin position="27"/>
        <end position="152"/>
    </location>
</feature>
<sequence length="152" mass="16621">MKALRVAALCLIAGLALPAAPPAVQAQSEEQEENLVPQPMREKQFPINVSYTVISLNGRAFPGENPAMTLDTNFRLRGFGGCNNYSAIAYPQLEQGIAVGPFALTDRECARDVMSAERGFLEALRAAREWDMQGNRLTLDGPRGELVLERAM</sequence>
<gene>
    <name evidence="4" type="ORF">GA0071312_3039</name>
    <name evidence="3" type="ORF">HLUCCO17_15790</name>
</gene>
<evidence type="ECO:0000313" key="3">
    <source>
        <dbReference type="EMBL" id="KPQ09221.1"/>
    </source>
</evidence>
<evidence type="ECO:0000313" key="4">
    <source>
        <dbReference type="EMBL" id="SCC82064.1"/>
    </source>
</evidence>
<dbReference type="OrthoDB" id="8161670at2"/>